<feature type="region of interest" description="Disordered" evidence="10">
    <location>
        <begin position="436"/>
        <end position="487"/>
    </location>
</feature>
<evidence type="ECO:0000256" key="7">
    <source>
        <dbReference type="ARBA" id="ARBA00023136"/>
    </source>
</evidence>
<dbReference type="GO" id="GO:0000139">
    <property type="term" value="C:Golgi membrane"/>
    <property type="evidence" value="ECO:0007669"/>
    <property type="project" value="UniProtKB-SubCell"/>
</dbReference>
<reference evidence="11" key="1">
    <citation type="submission" date="2023-10" db="EMBL/GenBank/DDBJ databases">
        <title>Genome assemblies of two species of porcelain crab, Petrolisthes cinctipes and Petrolisthes manimaculis (Anomura: Porcellanidae).</title>
        <authorList>
            <person name="Angst P."/>
        </authorList>
    </citation>
    <scope>NUCLEOTIDE SEQUENCE</scope>
    <source>
        <strain evidence="11">PB745_01</strain>
        <tissue evidence="11">Gill</tissue>
    </source>
</reference>
<evidence type="ECO:0000256" key="9">
    <source>
        <dbReference type="RuleBase" id="RU364020"/>
    </source>
</evidence>
<keyword evidence="5" id="KW-1133">Transmembrane helix</keyword>
<dbReference type="EC" id="2.8.2.-" evidence="9"/>
<evidence type="ECO:0000313" key="11">
    <source>
        <dbReference type="EMBL" id="KAK3885271.1"/>
    </source>
</evidence>
<comment type="caution">
    <text evidence="11">The sequence shown here is derived from an EMBL/GenBank/DDBJ whole genome shotgun (WGS) entry which is preliminary data.</text>
</comment>
<feature type="region of interest" description="Disordered" evidence="10">
    <location>
        <begin position="46"/>
        <end position="112"/>
    </location>
</feature>
<dbReference type="AlphaFoldDB" id="A0AAE1G587"/>
<dbReference type="PANTHER" id="PTHR12137">
    <property type="entry name" value="CARBOHYDRATE SULFOTRANSFERASE"/>
    <property type="match status" value="1"/>
</dbReference>
<accession>A0AAE1G587</accession>
<dbReference type="InterPro" id="IPR027417">
    <property type="entry name" value="P-loop_NTPase"/>
</dbReference>
<feature type="compositionally biased region" description="Low complexity" evidence="10">
    <location>
        <begin position="92"/>
        <end position="101"/>
    </location>
</feature>
<keyword evidence="12" id="KW-1185">Reference proteome</keyword>
<keyword evidence="9" id="KW-0119">Carbohydrate metabolism</keyword>
<dbReference type="EMBL" id="JAWQEG010000816">
    <property type="protein sequence ID" value="KAK3885271.1"/>
    <property type="molecule type" value="Genomic_DNA"/>
</dbReference>
<evidence type="ECO:0000256" key="6">
    <source>
        <dbReference type="ARBA" id="ARBA00023034"/>
    </source>
</evidence>
<keyword evidence="3 9" id="KW-0808">Transferase</keyword>
<dbReference type="GO" id="GO:0016051">
    <property type="term" value="P:carbohydrate biosynthetic process"/>
    <property type="evidence" value="ECO:0007669"/>
    <property type="project" value="InterPro"/>
</dbReference>
<evidence type="ECO:0000256" key="4">
    <source>
        <dbReference type="ARBA" id="ARBA00022692"/>
    </source>
</evidence>
<evidence type="ECO:0000313" key="12">
    <source>
        <dbReference type="Proteomes" id="UP001286313"/>
    </source>
</evidence>
<dbReference type="SUPFAM" id="SSF52540">
    <property type="entry name" value="P-loop containing nucleoside triphosphate hydrolases"/>
    <property type="match status" value="1"/>
</dbReference>
<dbReference type="Pfam" id="PF03567">
    <property type="entry name" value="Sulfotransfer_2"/>
    <property type="match status" value="1"/>
</dbReference>
<keyword evidence="4" id="KW-0812">Transmembrane</keyword>
<proteinExistence type="inferred from homology"/>
<evidence type="ECO:0000256" key="8">
    <source>
        <dbReference type="ARBA" id="ARBA00023180"/>
    </source>
</evidence>
<dbReference type="InterPro" id="IPR005331">
    <property type="entry name" value="Sulfotransferase"/>
</dbReference>
<evidence type="ECO:0000256" key="3">
    <source>
        <dbReference type="ARBA" id="ARBA00022679"/>
    </source>
</evidence>
<dbReference type="GO" id="GO:0008146">
    <property type="term" value="F:sulfotransferase activity"/>
    <property type="evidence" value="ECO:0007669"/>
    <property type="project" value="InterPro"/>
</dbReference>
<protein>
    <recommendedName>
        <fullName evidence="9">Carbohydrate sulfotransferase</fullName>
        <ecNumber evidence="9">2.8.2.-</ecNumber>
    </recommendedName>
</protein>
<evidence type="ECO:0000256" key="1">
    <source>
        <dbReference type="ARBA" id="ARBA00004323"/>
    </source>
</evidence>
<sequence length="487" mass="55576">MVFPGIIRKINKTLPSLLQALAIICFVHYVTQGLVTKIHKYNQRPAILPSNSRPNHSGVGKSEGRGAGMGVVRSHSAGMGAVRSHSARSRTTRSTTTTTTTTPPPPPSDEIMEKKQNRRLDVLHKACTRWNIGLWSSEGGGGNITADEKVLLATVPRTPLYQAMLVSEKHHLAVCPAARTGMQWLGRRLLTLVGKFNEQEVIRLRESPIILAKHNFPFLSSWEKYPIVLAQSITILMARHPLDRLLASYRYILEDPERNPNGYLHYGRRIVQKYRKRPVRGKGPTFEEFVRYLLEHEQRHMEEAWQSIAMHCSPCHIPYNMIVHYETLWHDVQWAWKRAGLEPFNTTDYVVYHLTPETRKEYFSEITLSQILGLYKKYRLDFQMYGYTLEEHIAYAKPGYEAVDPAIMDELSLTNTNHLQNLLKETLEQAKLKKEEEDSIREVLKPPSPHASPSVPLTGERGLSPEMNNHIGPVEDYRQPPPQATGT</sequence>
<dbReference type="InterPro" id="IPR018011">
    <property type="entry name" value="Carb_sulfotrans_8-10"/>
</dbReference>
<dbReference type="Proteomes" id="UP001286313">
    <property type="component" value="Unassembled WGS sequence"/>
</dbReference>
<keyword evidence="7" id="KW-0472">Membrane</keyword>
<evidence type="ECO:0000256" key="10">
    <source>
        <dbReference type="SAM" id="MobiDB-lite"/>
    </source>
</evidence>
<comment type="similarity">
    <text evidence="2 9">Belongs to the sulfotransferase 2 family.</text>
</comment>
<organism evidence="11 12">
    <name type="scientific">Petrolisthes cinctipes</name>
    <name type="common">Flat porcelain crab</name>
    <dbReference type="NCBI Taxonomy" id="88211"/>
    <lineage>
        <taxon>Eukaryota</taxon>
        <taxon>Metazoa</taxon>
        <taxon>Ecdysozoa</taxon>
        <taxon>Arthropoda</taxon>
        <taxon>Crustacea</taxon>
        <taxon>Multicrustacea</taxon>
        <taxon>Malacostraca</taxon>
        <taxon>Eumalacostraca</taxon>
        <taxon>Eucarida</taxon>
        <taxon>Decapoda</taxon>
        <taxon>Pleocyemata</taxon>
        <taxon>Anomura</taxon>
        <taxon>Galatheoidea</taxon>
        <taxon>Porcellanidae</taxon>
        <taxon>Petrolisthes</taxon>
    </lineage>
</organism>
<name>A0AAE1G587_PETCI</name>
<comment type="subcellular location">
    <subcellularLocation>
        <location evidence="1 9">Golgi apparatus membrane</location>
        <topology evidence="1 9">Single-pass type II membrane protein</topology>
    </subcellularLocation>
</comment>
<dbReference type="PANTHER" id="PTHR12137:SF54">
    <property type="entry name" value="CARBOHYDRATE SULFOTRANSFERASE"/>
    <property type="match status" value="1"/>
</dbReference>
<gene>
    <name evidence="11" type="ORF">Pcinc_010492</name>
</gene>
<keyword evidence="6 9" id="KW-0333">Golgi apparatus</keyword>
<keyword evidence="9" id="KW-0735">Signal-anchor</keyword>
<evidence type="ECO:0000256" key="2">
    <source>
        <dbReference type="ARBA" id="ARBA00006339"/>
    </source>
</evidence>
<keyword evidence="8 9" id="KW-0325">Glycoprotein</keyword>
<evidence type="ECO:0000256" key="5">
    <source>
        <dbReference type="ARBA" id="ARBA00022989"/>
    </source>
</evidence>